<protein>
    <recommendedName>
        <fullName evidence="2">DJ-1/PfpI domain-containing protein</fullName>
    </recommendedName>
</protein>
<dbReference type="InterPro" id="IPR002818">
    <property type="entry name" value="DJ-1/PfpI"/>
</dbReference>
<gene>
    <name evidence="3" type="ORF">Pen02_00960</name>
</gene>
<feature type="domain" description="DJ-1/PfpI" evidence="2">
    <location>
        <begin position="62"/>
        <end position="223"/>
    </location>
</feature>
<keyword evidence="4" id="KW-1185">Reference proteome</keyword>
<proteinExistence type="predicted"/>
<dbReference type="Proteomes" id="UP000646749">
    <property type="component" value="Unassembled WGS sequence"/>
</dbReference>
<dbReference type="PANTHER" id="PTHR43130">
    <property type="entry name" value="ARAC-FAMILY TRANSCRIPTIONAL REGULATOR"/>
    <property type="match status" value="1"/>
</dbReference>
<dbReference type="CDD" id="cd03139">
    <property type="entry name" value="GATase1_PfpI_2"/>
    <property type="match status" value="1"/>
</dbReference>
<evidence type="ECO:0000313" key="3">
    <source>
        <dbReference type="EMBL" id="GIG85160.1"/>
    </source>
</evidence>
<accession>A0ABQ4DRU1</accession>
<evidence type="ECO:0000256" key="1">
    <source>
        <dbReference type="SAM" id="MobiDB-lite"/>
    </source>
</evidence>
<dbReference type="SUPFAM" id="SSF52317">
    <property type="entry name" value="Class I glutamine amidotransferase-like"/>
    <property type="match status" value="1"/>
</dbReference>
<dbReference type="InterPro" id="IPR052158">
    <property type="entry name" value="INH-QAR"/>
</dbReference>
<dbReference type="InterPro" id="IPR029062">
    <property type="entry name" value="Class_I_gatase-like"/>
</dbReference>
<feature type="compositionally biased region" description="Polar residues" evidence="1">
    <location>
        <begin position="35"/>
        <end position="44"/>
    </location>
</feature>
<evidence type="ECO:0000259" key="2">
    <source>
        <dbReference type="Pfam" id="PF01965"/>
    </source>
</evidence>
<reference evidence="3 4" key="1">
    <citation type="submission" date="2021-01" db="EMBL/GenBank/DDBJ databases">
        <title>Whole genome shotgun sequence of Plantactinospora endophytica NBRC 110450.</title>
        <authorList>
            <person name="Komaki H."/>
            <person name="Tamura T."/>
        </authorList>
    </citation>
    <scope>NUCLEOTIDE SEQUENCE [LARGE SCALE GENOMIC DNA]</scope>
    <source>
        <strain evidence="3 4">NBRC 110450</strain>
    </source>
</reference>
<dbReference type="Pfam" id="PF01965">
    <property type="entry name" value="DJ-1_PfpI"/>
    <property type="match status" value="1"/>
</dbReference>
<sequence>MTPEPTPHARKRSDAAAPTGRSRAPEHTCGARPNTPHSTTGNTTNHDRKHFRTPKKEKPIMHVAIPLYPQYTALDVVGPYTVLAFAPGVTVTLVAAEPGPMVDDRGSLALTATASFAELSRPDVIVVPGGPGTRKALADAALVGWIALAHQYTRWTTSVCAGSFLLGAAGLLTGRRATSHWAWLDQLTAFDAEPVRERVVRDGKVITAAGVSAGIDMALTLLAEATDVPTAHSVQLAIEYDPKPPFDAGSPANAPAPLRQAALALIT</sequence>
<comment type="caution">
    <text evidence="3">The sequence shown here is derived from an EMBL/GenBank/DDBJ whole genome shotgun (WGS) entry which is preliminary data.</text>
</comment>
<feature type="region of interest" description="Disordered" evidence="1">
    <location>
        <begin position="1"/>
        <end position="54"/>
    </location>
</feature>
<evidence type="ECO:0000313" key="4">
    <source>
        <dbReference type="Proteomes" id="UP000646749"/>
    </source>
</evidence>
<dbReference type="PANTHER" id="PTHR43130:SF2">
    <property type="entry name" value="DJ-1_PFPI DOMAIN-CONTAINING PROTEIN"/>
    <property type="match status" value="1"/>
</dbReference>
<dbReference type="EMBL" id="BONW01000001">
    <property type="protein sequence ID" value="GIG85160.1"/>
    <property type="molecule type" value="Genomic_DNA"/>
</dbReference>
<organism evidence="3 4">
    <name type="scientific">Plantactinospora endophytica</name>
    <dbReference type="NCBI Taxonomy" id="673535"/>
    <lineage>
        <taxon>Bacteria</taxon>
        <taxon>Bacillati</taxon>
        <taxon>Actinomycetota</taxon>
        <taxon>Actinomycetes</taxon>
        <taxon>Micromonosporales</taxon>
        <taxon>Micromonosporaceae</taxon>
        <taxon>Plantactinospora</taxon>
    </lineage>
</organism>
<name>A0ABQ4DRU1_9ACTN</name>
<dbReference type="Gene3D" id="3.40.50.880">
    <property type="match status" value="1"/>
</dbReference>